<evidence type="ECO:0000313" key="7">
    <source>
        <dbReference type="Proteomes" id="UP000565155"/>
    </source>
</evidence>
<evidence type="ECO:0000313" key="5">
    <source>
        <dbReference type="EMBL" id="PNP26714.1"/>
    </source>
</evidence>
<organism evidence="2">
    <name type="scientific">Vibrio alginolyticus</name>
    <dbReference type="NCBI Taxonomy" id="663"/>
    <lineage>
        <taxon>Bacteria</taxon>
        <taxon>Pseudomonadati</taxon>
        <taxon>Pseudomonadota</taxon>
        <taxon>Gammaproteobacteria</taxon>
        <taxon>Vibrionales</taxon>
        <taxon>Vibrionaceae</taxon>
        <taxon>Vibrio</taxon>
    </lineage>
</organism>
<reference evidence="3" key="3">
    <citation type="submission" date="2019-11" db="EMBL/GenBank/DDBJ databases">
        <authorList>
            <consortium name="PulseNet: The National Subtyping Network for Foodborne Disease Surveillance"/>
            <person name="Tarr C.L."/>
            <person name="Trees E."/>
            <person name="Katz L.S."/>
            <person name="Carleton-Romer H.A."/>
            <person name="Stroika S."/>
            <person name="Kucerova Z."/>
            <person name="Roache K.F."/>
            <person name="Sabol A.L."/>
            <person name="Besser J."/>
            <person name="Gerner-Smidt P."/>
        </authorList>
    </citation>
    <scope>NUCLEOTIDE SEQUENCE</scope>
    <source>
        <strain evidence="3">PNUSAV001129</strain>
    </source>
</reference>
<dbReference type="EMBL" id="LOSN02000001">
    <property type="protein sequence ID" value="PNP26714.1"/>
    <property type="molecule type" value="Genomic_DNA"/>
</dbReference>
<evidence type="ECO:0000313" key="3">
    <source>
        <dbReference type="EMBL" id="EGQ9133560.1"/>
    </source>
</evidence>
<evidence type="ECO:0000259" key="1">
    <source>
        <dbReference type="Pfam" id="PF08818"/>
    </source>
</evidence>
<name>A0A1W6TQZ0_VIBAL</name>
<reference evidence="2" key="1">
    <citation type="submission" date="2016-10" db="EMBL/GenBank/DDBJ databases">
        <title>The High Quality Genome of Vibrio alginolyticus K01M1.</title>
        <authorList>
            <person name="Wendling C."/>
            <person name="Chibani C.M."/>
            <person name="Hertel R."/>
            <person name="Sproer C."/>
            <person name="Bunk B."/>
            <person name="Overmann J."/>
            <person name="Roth O."/>
            <person name="Liesegang H."/>
        </authorList>
    </citation>
    <scope>NUCLEOTIDE SEQUENCE</scope>
    <source>
        <strain evidence="2">K05K4</strain>
    </source>
</reference>
<proteinExistence type="predicted"/>
<evidence type="ECO:0000313" key="6">
    <source>
        <dbReference type="Proteomes" id="UP000054316"/>
    </source>
</evidence>
<reference evidence="4 7" key="4">
    <citation type="submission" date="2020-04" db="EMBL/GenBank/DDBJ databases">
        <title>Whole-genome sequencing of Vibrio spp. from China reveals different genetic environments of blaCTX-M-14 among diverse lineages.</title>
        <authorList>
            <person name="Zheng Z."/>
            <person name="Ye L."/>
            <person name="Chen S."/>
        </authorList>
    </citation>
    <scope>NUCLEOTIDE SEQUENCE [LARGE SCALE GENOMIC DNA]</scope>
    <source>
        <strain evidence="4 7">Vb1636</strain>
    </source>
</reference>
<gene>
    <name evidence="5" type="ORF">AL553_009755</name>
    <name evidence="3" type="ORF">GHY86_00120</name>
    <name evidence="4" type="ORF">HKB35_04530</name>
    <name evidence="2" type="ORF">K05K4_13850</name>
</gene>
<evidence type="ECO:0000313" key="2">
    <source>
        <dbReference type="EMBL" id="ARP18221.1"/>
    </source>
</evidence>
<dbReference type="RefSeq" id="WP_017633973.1">
    <property type="nucleotide sequence ID" value="NZ_BTGI01000006.1"/>
</dbReference>
<dbReference type="GeneID" id="75167941"/>
<dbReference type="EMBL" id="AAXMUW010000001">
    <property type="protein sequence ID" value="EGQ9133560.1"/>
    <property type="molecule type" value="Genomic_DNA"/>
</dbReference>
<keyword evidence="6" id="KW-1185">Reference proteome</keyword>
<protein>
    <submittedName>
        <fullName evidence="3">DUF1801 domain-containing protein</fullName>
    </submittedName>
</protein>
<dbReference type="Proteomes" id="UP000565155">
    <property type="component" value="Unassembled WGS sequence"/>
</dbReference>
<feature type="domain" description="YdhG-like" evidence="1">
    <location>
        <begin position="19"/>
        <end position="120"/>
    </location>
</feature>
<reference evidence="5 6" key="2">
    <citation type="submission" date="2017-12" db="EMBL/GenBank/DDBJ databases">
        <title>FDA dAtabase for Regulatory Grade micrObial Sequences (FDA-ARGOS): Supporting development and validation of Infectious Disease Dx tests.</title>
        <authorList>
            <person name="Hoffmann M."/>
            <person name="Allard M."/>
            <person name="Evans P."/>
            <person name="Brown E."/>
            <person name="Tallon L.J."/>
            <person name="Sadzewicz L."/>
            <person name="Sengamalay N."/>
            <person name="Ott S."/>
            <person name="Godinez A."/>
            <person name="Nagaraj S."/>
            <person name="Vavikolanu K."/>
            <person name="Aluvathingal J."/>
            <person name="Nadendla S."/>
            <person name="Hobson J."/>
            <person name="Sichtig H."/>
        </authorList>
    </citation>
    <scope>NUCLEOTIDE SEQUENCE [LARGE SCALE GENOMIC DNA]</scope>
    <source>
        <strain evidence="6">ATCC 17749</strain>
        <strain evidence="5">FDAARGOS_97</strain>
    </source>
</reference>
<dbReference type="Pfam" id="PF08818">
    <property type="entry name" value="DUF1801"/>
    <property type="match status" value="1"/>
</dbReference>
<dbReference type="EMBL" id="CP017902">
    <property type="protein sequence ID" value="ARP18221.1"/>
    <property type="molecule type" value="Genomic_DNA"/>
</dbReference>
<sequence length="134" mass="15539">MNHAVKARFDEYPKHVRIRIEELRNIVLTIASELKLGEVEESLKWGEPSYSVKTGSPVRMDWKQKTPSRYYLFFNCQTKLVDTFRELYSDSLEFQGNRAIILSLSAPLPEASIKTCLELALTYQKRKNLPLLGM</sequence>
<dbReference type="SUPFAM" id="SSF159888">
    <property type="entry name" value="YdhG-like"/>
    <property type="match status" value="1"/>
</dbReference>
<dbReference type="Proteomes" id="UP000054316">
    <property type="component" value="Unassembled WGS sequence"/>
</dbReference>
<evidence type="ECO:0000313" key="4">
    <source>
        <dbReference type="EMBL" id="NMR72885.1"/>
    </source>
</evidence>
<dbReference type="Proteomes" id="UP000714625">
    <property type="component" value="Unassembled WGS sequence"/>
</dbReference>
<dbReference type="InterPro" id="IPR014922">
    <property type="entry name" value="YdhG-like"/>
</dbReference>
<dbReference type="AlphaFoldDB" id="A0A1W6TQZ0"/>
<accession>A0A1W6TQZ0</accession>
<dbReference type="EMBL" id="JABCMA010000002">
    <property type="protein sequence ID" value="NMR72885.1"/>
    <property type="molecule type" value="Genomic_DNA"/>
</dbReference>